<evidence type="ECO:0000313" key="1">
    <source>
        <dbReference type="EMBL" id="MPL79736.1"/>
    </source>
</evidence>
<protein>
    <recommendedName>
        <fullName evidence="2">DUF1287 domain-containing protein</fullName>
    </recommendedName>
</protein>
<dbReference type="AlphaFoldDB" id="A0A644UL09"/>
<dbReference type="Gene3D" id="3.90.1720.10">
    <property type="entry name" value="endopeptidase domain like (from Nostoc punctiforme)"/>
    <property type="match status" value="1"/>
</dbReference>
<evidence type="ECO:0008006" key="2">
    <source>
        <dbReference type="Google" id="ProtNLM"/>
    </source>
</evidence>
<sequence>MKKNPILILILLFSSGIANSQTNFYQRLADSVLVLTKQKVAYDPAYIVIAYPNGDVPSDKGVCTDVVIRAYRKMGIDLQKEVHEDMKSNFNKYPKNWGLKSTDRNIDHRRVPNLMTFFSRHGYVKKITYNPNDYEPGDIVCWDLGKGITHIGIVSKIKSLDKNRYLIVHNIGEGQVLEDCLFEFKIIGHYQYGK</sequence>
<dbReference type="PIRSF" id="PIRSF011444">
    <property type="entry name" value="DUF1287"/>
    <property type="match status" value="1"/>
</dbReference>
<reference evidence="1" key="1">
    <citation type="submission" date="2019-08" db="EMBL/GenBank/DDBJ databases">
        <authorList>
            <person name="Kucharzyk K."/>
            <person name="Murdoch R.W."/>
            <person name="Higgins S."/>
            <person name="Loffler F."/>
        </authorList>
    </citation>
    <scope>NUCLEOTIDE SEQUENCE</scope>
</reference>
<organism evidence="1">
    <name type="scientific">bioreactor metagenome</name>
    <dbReference type="NCBI Taxonomy" id="1076179"/>
    <lineage>
        <taxon>unclassified sequences</taxon>
        <taxon>metagenomes</taxon>
        <taxon>ecological metagenomes</taxon>
    </lineage>
</organism>
<proteinExistence type="predicted"/>
<dbReference type="Pfam" id="PF06940">
    <property type="entry name" value="DUF1287"/>
    <property type="match status" value="1"/>
</dbReference>
<accession>A0A644UL09</accession>
<dbReference type="EMBL" id="VSSQ01000130">
    <property type="protein sequence ID" value="MPL79736.1"/>
    <property type="molecule type" value="Genomic_DNA"/>
</dbReference>
<comment type="caution">
    <text evidence="1">The sequence shown here is derived from an EMBL/GenBank/DDBJ whole genome shotgun (WGS) entry which is preliminary data.</text>
</comment>
<dbReference type="InterPro" id="IPR009706">
    <property type="entry name" value="DUF1287"/>
</dbReference>
<name>A0A644UL09_9ZZZZ</name>
<gene>
    <name evidence="1" type="ORF">SDC9_25620</name>
</gene>